<evidence type="ECO:0000313" key="2">
    <source>
        <dbReference type="Proteomes" id="UP000320055"/>
    </source>
</evidence>
<protein>
    <submittedName>
        <fullName evidence="1">Putative enzyme</fullName>
        <ecNumber evidence="1">3.1.3.-</ecNumber>
    </submittedName>
</protein>
<dbReference type="OrthoDB" id="194934at2"/>
<dbReference type="EMBL" id="CAACVJ010000334">
    <property type="protein sequence ID" value="VEP16031.1"/>
    <property type="molecule type" value="Genomic_DNA"/>
</dbReference>
<dbReference type="GO" id="GO:0005737">
    <property type="term" value="C:cytoplasm"/>
    <property type="evidence" value="ECO:0007669"/>
    <property type="project" value="InterPro"/>
</dbReference>
<dbReference type="NCBIfam" id="TIGR00249">
    <property type="entry name" value="sixA"/>
    <property type="match status" value="1"/>
</dbReference>
<dbReference type="AlphaFoldDB" id="A0A563VX91"/>
<accession>A0A563VX91</accession>
<dbReference type="GO" id="GO:0101006">
    <property type="term" value="F:protein histidine phosphatase activity"/>
    <property type="evidence" value="ECO:0007669"/>
    <property type="project" value="InterPro"/>
</dbReference>
<dbReference type="SMART" id="SM00855">
    <property type="entry name" value="PGAM"/>
    <property type="match status" value="1"/>
</dbReference>
<proteinExistence type="predicted"/>
<dbReference type="Gene3D" id="3.40.50.1240">
    <property type="entry name" value="Phosphoglycerate mutase-like"/>
    <property type="match status" value="1"/>
</dbReference>
<keyword evidence="1" id="KW-0378">Hydrolase</keyword>
<dbReference type="CDD" id="cd07067">
    <property type="entry name" value="HP_PGM_like"/>
    <property type="match status" value="1"/>
</dbReference>
<dbReference type="InterPro" id="IPR004449">
    <property type="entry name" value="SixA"/>
</dbReference>
<dbReference type="InterPro" id="IPR013078">
    <property type="entry name" value="His_Pase_superF_clade-1"/>
</dbReference>
<evidence type="ECO:0000313" key="1">
    <source>
        <dbReference type="EMBL" id="VEP16031.1"/>
    </source>
</evidence>
<sequence length="163" mass="18426">MEIYLIRHGIAVERGIYTQDRERPLTEKGITKTTKVAQKLLDIGVTFEYILTSPLVRAYQTAEILKNVGLSKTISIHEPLAPGGDIQLWLQWLSNHYHEAQRIALVGHQPDLGNWAEMLILGDIKNQIVVKKAGIIGVKMIDNQELIGNSELFLLTSPKWFID</sequence>
<dbReference type="Pfam" id="PF00300">
    <property type="entry name" value="His_Phos_1"/>
    <property type="match status" value="1"/>
</dbReference>
<dbReference type="InterPro" id="IPR029033">
    <property type="entry name" value="His_PPase_superfam"/>
</dbReference>
<organism evidence="1 2">
    <name type="scientific">Hyella patelloides LEGE 07179</name>
    <dbReference type="NCBI Taxonomy" id="945734"/>
    <lineage>
        <taxon>Bacteria</taxon>
        <taxon>Bacillati</taxon>
        <taxon>Cyanobacteriota</taxon>
        <taxon>Cyanophyceae</taxon>
        <taxon>Pleurocapsales</taxon>
        <taxon>Hyellaceae</taxon>
        <taxon>Hyella</taxon>
    </lineage>
</organism>
<name>A0A563VX91_9CYAN</name>
<reference evidence="1 2" key="1">
    <citation type="submission" date="2019-01" db="EMBL/GenBank/DDBJ databases">
        <authorList>
            <person name="Brito A."/>
        </authorList>
    </citation>
    <scope>NUCLEOTIDE SEQUENCE [LARGE SCALE GENOMIC DNA]</scope>
    <source>
        <strain evidence="1">1</strain>
    </source>
</reference>
<dbReference type="EC" id="3.1.3.-" evidence="1"/>
<dbReference type="RefSeq" id="WP_144863209.1">
    <property type="nucleotide sequence ID" value="NZ_LR213768.1"/>
</dbReference>
<dbReference type="SUPFAM" id="SSF53254">
    <property type="entry name" value="Phosphoglycerate mutase-like"/>
    <property type="match status" value="1"/>
</dbReference>
<keyword evidence="2" id="KW-1185">Reference proteome</keyword>
<gene>
    <name evidence="1" type="ORF">H1P_40002</name>
</gene>
<dbReference type="Proteomes" id="UP000320055">
    <property type="component" value="Unassembled WGS sequence"/>
</dbReference>